<evidence type="ECO:0000256" key="6">
    <source>
        <dbReference type="ARBA" id="ARBA00022989"/>
    </source>
</evidence>
<proteinExistence type="inferred from homology"/>
<evidence type="ECO:0000256" key="2">
    <source>
        <dbReference type="ARBA" id="ARBA00007647"/>
    </source>
</evidence>
<comment type="caution">
    <text evidence="9">The sequence shown here is derived from an EMBL/GenBank/DDBJ whole genome shotgun (WGS) entry which is preliminary data.</text>
</comment>
<dbReference type="Proteomes" id="UP000252519">
    <property type="component" value="Unassembled WGS sequence"/>
</dbReference>
<dbReference type="GO" id="GO:0016757">
    <property type="term" value="F:glycosyltransferase activity"/>
    <property type="evidence" value="ECO:0007669"/>
    <property type="project" value="UniProtKB-UniRule"/>
</dbReference>
<organism evidence="9 10">
    <name type="scientific">Ancylostoma caninum</name>
    <name type="common">Dog hookworm</name>
    <dbReference type="NCBI Taxonomy" id="29170"/>
    <lineage>
        <taxon>Eukaryota</taxon>
        <taxon>Metazoa</taxon>
        <taxon>Ecdysozoa</taxon>
        <taxon>Nematoda</taxon>
        <taxon>Chromadorea</taxon>
        <taxon>Rhabditida</taxon>
        <taxon>Rhabditina</taxon>
        <taxon>Rhabditomorpha</taxon>
        <taxon>Strongyloidea</taxon>
        <taxon>Ancylostomatidae</taxon>
        <taxon>Ancylostomatinae</taxon>
        <taxon>Ancylostoma</taxon>
    </lineage>
</organism>
<evidence type="ECO:0000256" key="3">
    <source>
        <dbReference type="ARBA" id="ARBA00022676"/>
    </source>
</evidence>
<comment type="similarity">
    <text evidence="2 8">Belongs to the glycosyltransferase 92 family.</text>
</comment>
<name>A0A368GW49_ANCCA</name>
<keyword evidence="7" id="KW-0472">Membrane</keyword>
<dbReference type="EC" id="2.4.1.-" evidence="8"/>
<dbReference type="EMBL" id="JOJR01000044">
    <property type="protein sequence ID" value="RCN48596.1"/>
    <property type="molecule type" value="Genomic_DNA"/>
</dbReference>
<dbReference type="Pfam" id="PF01697">
    <property type="entry name" value="Glyco_transf_92"/>
    <property type="match status" value="1"/>
</dbReference>
<evidence type="ECO:0000256" key="1">
    <source>
        <dbReference type="ARBA" id="ARBA00004167"/>
    </source>
</evidence>
<sequence>MSRTKGPWHSRRKLTAMCAVATFLILAIDYRKSVMTEMEESKRNARTSDFLADIDYALDTMKYMHDMQIGKAAIRPVVEEEHPTVEFYWFCRIDRFEMISTDEWTENDGLYLYNAYLDTRKNSLYPWNDVIQILTVSFRTIRHKVYCNIFDEKRYAVVEGYVREIWQRGWDPRDQFYIPNLVSCPLPKRFRSSAEVYVSITSEPCRTQRVALRVHVDRSERKKNTVAVCVKGMDFQADISVRLVEWLEAQYLFGVSTVTMYKYTVSKQVQSVLDHYEQQGKLVQIPLTLPGHSPNLPLVRSQYIARNRQQKRRHELIPYNDCLYRHISTHRYILILDIDELIVPLQHDNYADLLASIESGLPTERISSLSFSNVFKFPAKTTADTSRPAHMYMLRNVMRSRKTSDHRNYGKSMTNTATVATVFNHFALHRLTPNVSGTMYVPERLGIKLHYKSTCPIEAHKECAELQDDTVRDHSIDRFADELERRVNRTLFKLNLLE</sequence>
<evidence type="ECO:0000256" key="7">
    <source>
        <dbReference type="ARBA" id="ARBA00023136"/>
    </source>
</evidence>
<keyword evidence="4 8" id="KW-0808">Transferase</keyword>
<keyword evidence="3 8" id="KW-0328">Glycosyltransferase</keyword>
<dbReference type="OrthoDB" id="2017643at2759"/>
<dbReference type="GO" id="GO:0005737">
    <property type="term" value="C:cytoplasm"/>
    <property type="evidence" value="ECO:0007669"/>
    <property type="project" value="TreeGrafter"/>
</dbReference>
<keyword evidence="10" id="KW-1185">Reference proteome</keyword>
<comment type="subcellular location">
    <subcellularLocation>
        <location evidence="1">Membrane</location>
        <topology evidence="1">Single-pass membrane protein</topology>
    </subcellularLocation>
</comment>
<dbReference type="GO" id="GO:0016020">
    <property type="term" value="C:membrane"/>
    <property type="evidence" value="ECO:0007669"/>
    <property type="project" value="UniProtKB-SubCell"/>
</dbReference>
<accession>A0A368GW49</accession>
<evidence type="ECO:0000313" key="10">
    <source>
        <dbReference type="Proteomes" id="UP000252519"/>
    </source>
</evidence>
<dbReference type="InterPro" id="IPR008166">
    <property type="entry name" value="Glyco_transf_92"/>
</dbReference>
<keyword evidence="6" id="KW-1133">Transmembrane helix</keyword>
<dbReference type="PANTHER" id="PTHR21461">
    <property type="entry name" value="GLYCOSYLTRANSFERASE FAMILY 92 PROTEIN"/>
    <property type="match status" value="1"/>
</dbReference>
<evidence type="ECO:0000256" key="8">
    <source>
        <dbReference type="RuleBase" id="RU366017"/>
    </source>
</evidence>
<gene>
    <name evidence="9" type="ORF">ANCCAN_05234</name>
</gene>
<reference evidence="9 10" key="1">
    <citation type="submission" date="2014-10" db="EMBL/GenBank/DDBJ databases">
        <title>Draft genome of the hookworm Ancylostoma caninum.</title>
        <authorList>
            <person name="Mitreva M."/>
        </authorList>
    </citation>
    <scope>NUCLEOTIDE SEQUENCE [LARGE SCALE GENOMIC DNA]</scope>
    <source>
        <strain evidence="9 10">Baltimore</strain>
    </source>
</reference>
<evidence type="ECO:0000256" key="5">
    <source>
        <dbReference type="ARBA" id="ARBA00022692"/>
    </source>
</evidence>
<evidence type="ECO:0000256" key="4">
    <source>
        <dbReference type="ARBA" id="ARBA00022679"/>
    </source>
</evidence>
<dbReference type="PANTHER" id="PTHR21461:SF69">
    <property type="entry name" value="GLYCOSYLTRANSFERASE FAMILY 92 PROTEIN"/>
    <property type="match status" value="1"/>
</dbReference>
<keyword evidence="5" id="KW-0812">Transmembrane</keyword>
<evidence type="ECO:0000313" key="9">
    <source>
        <dbReference type="EMBL" id="RCN48596.1"/>
    </source>
</evidence>
<dbReference type="AlphaFoldDB" id="A0A368GW49"/>
<protein>
    <recommendedName>
        <fullName evidence="8">Glycosyltransferase family 92 protein</fullName>
        <ecNumber evidence="8">2.4.1.-</ecNumber>
    </recommendedName>
</protein>